<evidence type="ECO:0000256" key="2">
    <source>
        <dbReference type="SAM" id="MobiDB-lite"/>
    </source>
</evidence>
<keyword evidence="3" id="KW-1185">Reference proteome</keyword>
<feature type="region of interest" description="Disordered" evidence="2">
    <location>
        <begin position="348"/>
        <end position="372"/>
    </location>
</feature>
<reference evidence="3" key="1">
    <citation type="submission" date="2025-05" db="UniProtKB">
        <authorList>
            <consortium name="RefSeq"/>
        </authorList>
    </citation>
    <scope>NUCLEOTIDE SEQUENCE [LARGE SCALE GENOMIC DNA]</scope>
</reference>
<reference evidence="4" key="2">
    <citation type="submission" date="2025-08" db="UniProtKB">
        <authorList>
            <consortium name="RefSeq"/>
        </authorList>
    </citation>
    <scope>IDENTIFICATION</scope>
</reference>
<proteinExistence type="predicted"/>
<evidence type="ECO:0000313" key="3">
    <source>
        <dbReference type="Proteomes" id="UP001652625"/>
    </source>
</evidence>
<dbReference type="Proteomes" id="UP001652625">
    <property type="component" value="Chromosome 01"/>
</dbReference>
<dbReference type="GeneID" id="101239711"/>
<feature type="compositionally biased region" description="Basic and acidic residues" evidence="2">
    <location>
        <begin position="348"/>
        <end position="366"/>
    </location>
</feature>
<evidence type="ECO:0000313" key="4">
    <source>
        <dbReference type="RefSeq" id="XP_065644474.1"/>
    </source>
</evidence>
<gene>
    <name evidence="4" type="primary">LOC101239711</name>
</gene>
<sequence length="808" mass="93177">MANKIVREDQIDHAAYQRLYISPYFQRENYERIQKWLNEQPEFILYPPSEDDSVSSSIYSNNKLINETANKYETNIKKTLEHSYEDKLSNNFRNTKIFSPNTMRRRRYIPYSYPILTQSQSLSCVNELGLLDQSDTRLHPRNCSVLNKGNTFPRRNHISNKQSSNIFRQAQVRKNRQTLHDDLYKNTVHLTKLNNHIDSKEVLSRKNSSKPGFQPIDHSANSNAYMNSSNFTAGDHSYKVKTLANNSQLADITTIKFEHLSHNQSSEIPFKEPPKFDHKTDNDQNENKVLTSSFDNIECLENPSPLFDFPKSPELHLVKAYSWPKRPVYFRNENYLFKNEESTPKKILNKTEESGYNTEKSEEKWDSQSAKQISSPVNDTFASESSLCSDIPPERPPLPYNKETVAWLKLPHTKTDPDTLLSLNQLSVPRVVPVDKGNDQTTESRTLKDLLSKNEVDQIIKNHKKSESVESQNRSTITDLQSISLKDLIKLHEEKIASVSARSTYKGGFKRFSSVLMRDMSAENKAKNSWKRHTTIGCNGFEKYNVENFQPIENGEGYLAFSSSDNLNKPVEKVATNSISNYTRSDSIAYLKSMSGSLVSSKIVDSSVLISREQQYQNLISLPFASVKSESQHKPRNTFTKDAFSQTTSVSQSTQSHLDTVKELNLELENLKLKHKYECDDLIRKLEEQKKVANAYQKLEDRYRRKVFELQKMMKSCTCTSRSARDYLFENGCNSLINRQTVLENNHDISVQKVDGILNQLEAWLNHEQTEEYSDEILSFCMNESVTKSNRYINHTLDIIDKFDATSV</sequence>
<dbReference type="RefSeq" id="XP_065644474.1">
    <property type="nucleotide sequence ID" value="XM_065788402.1"/>
</dbReference>
<name>A0ABM4B6J8_HYDVU</name>
<feature type="coiled-coil region" evidence="1">
    <location>
        <begin position="654"/>
        <end position="706"/>
    </location>
</feature>
<keyword evidence="1" id="KW-0175">Coiled coil</keyword>
<organism evidence="3 4">
    <name type="scientific">Hydra vulgaris</name>
    <name type="common">Hydra</name>
    <name type="synonym">Hydra attenuata</name>
    <dbReference type="NCBI Taxonomy" id="6087"/>
    <lineage>
        <taxon>Eukaryota</taxon>
        <taxon>Metazoa</taxon>
        <taxon>Cnidaria</taxon>
        <taxon>Hydrozoa</taxon>
        <taxon>Hydroidolina</taxon>
        <taxon>Anthoathecata</taxon>
        <taxon>Aplanulata</taxon>
        <taxon>Hydridae</taxon>
        <taxon>Hydra</taxon>
    </lineage>
</organism>
<feature type="region of interest" description="Disordered" evidence="2">
    <location>
        <begin position="201"/>
        <end position="221"/>
    </location>
</feature>
<evidence type="ECO:0000256" key="1">
    <source>
        <dbReference type="SAM" id="Coils"/>
    </source>
</evidence>
<accession>A0ABM4B6J8</accession>
<protein>
    <submittedName>
        <fullName evidence="4">Uncharacterized protein LOC101239711 isoform X2</fullName>
    </submittedName>
</protein>